<organism evidence="1 2">
    <name type="scientific">Chryseobacterium indicum</name>
    <dbReference type="NCBI Taxonomy" id="2766954"/>
    <lineage>
        <taxon>Bacteria</taxon>
        <taxon>Pseudomonadati</taxon>
        <taxon>Bacteroidota</taxon>
        <taxon>Flavobacteriia</taxon>
        <taxon>Flavobacteriales</taxon>
        <taxon>Weeksellaceae</taxon>
        <taxon>Chryseobacterium group</taxon>
        <taxon>Chryseobacterium</taxon>
    </lineage>
</organism>
<gene>
    <name evidence="1" type="ORF">H9Q08_17135</name>
</gene>
<reference evidence="1" key="1">
    <citation type="submission" date="2021-08" db="EMBL/GenBank/DDBJ databases">
        <title>Complete genome sequence of Chryseobacterium sp strain PS-8.</title>
        <authorList>
            <person name="Das S.K."/>
        </authorList>
    </citation>
    <scope>NUCLEOTIDE SEQUENCE</scope>
    <source>
        <strain evidence="1">PS-8</strain>
    </source>
</reference>
<dbReference type="Proteomes" id="UP001430374">
    <property type="component" value="Unassembled WGS sequence"/>
</dbReference>
<keyword evidence="2" id="KW-1185">Reference proteome</keyword>
<protein>
    <submittedName>
        <fullName evidence="1">Uncharacterized protein</fullName>
    </submittedName>
</protein>
<evidence type="ECO:0000313" key="1">
    <source>
        <dbReference type="EMBL" id="MCF2221012.1"/>
    </source>
</evidence>
<name>A0ABS9C8V4_9FLAO</name>
<dbReference type="RefSeq" id="WP_235132360.1">
    <property type="nucleotide sequence ID" value="NZ_JACSGT010000002.1"/>
</dbReference>
<proteinExistence type="predicted"/>
<accession>A0ABS9C8V4</accession>
<dbReference type="EMBL" id="JACSGT010000002">
    <property type="protein sequence ID" value="MCF2221012.1"/>
    <property type="molecule type" value="Genomic_DNA"/>
</dbReference>
<sequence>MKKFIQKLFGKKTTSFTNFPITLLFFSTRDAEGKVINSEVFAHWLSYVINRIPPTLECLSDIVMNHKMSKHYQIIQEEILIIRIQSSEYPIKTDELENIIASLLKFGEHTNQNQVSYEVNGTTYHLPI</sequence>
<comment type="caution">
    <text evidence="1">The sequence shown here is derived from an EMBL/GenBank/DDBJ whole genome shotgun (WGS) entry which is preliminary data.</text>
</comment>
<evidence type="ECO:0000313" key="2">
    <source>
        <dbReference type="Proteomes" id="UP001430374"/>
    </source>
</evidence>